<feature type="region of interest" description="Disordered" evidence="1">
    <location>
        <begin position="1"/>
        <end position="21"/>
    </location>
</feature>
<feature type="transmembrane region" description="Helical" evidence="2">
    <location>
        <begin position="45"/>
        <end position="67"/>
    </location>
</feature>
<reference evidence="3" key="1">
    <citation type="submission" date="2021-01" db="EMBL/GenBank/DDBJ databases">
        <authorList>
            <consortium name="Genoscope - CEA"/>
            <person name="William W."/>
        </authorList>
    </citation>
    <scope>NUCLEOTIDE SEQUENCE</scope>
</reference>
<keyword evidence="2" id="KW-1133">Transmembrane helix</keyword>
<gene>
    <name evidence="3" type="ORF">DARMORV10_A10P18620.1</name>
</gene>
<dbReference type="AlphaFoldDB" id="A0A817BF18"/>
<dbReference type="OMA" id="MANRQME"/>
<accession>A0A817BF18</accession>
<keyword evidence="2" id="KW-0472">Membrane</keyword>
<dbReference type="EMBL" id="HG994364">
    <property type="protein sequence ID" value="CAF2337910.1"/>
    <property type="molecule type" value="Genomic_DNA"/>
</dbReference>
<dbReference type="Gramene" id="CDX92377">
    <property type="protein sequence ID" value="CDX92377"/>
    <property type="gene ID" value="GSBRNA2T00154129001"/>
</dbReference>
<keyword evidence="2" id="KW-0812">Transmembrane</keyword>
<name>A0A817BF18_BRANA</name>
<sequence length="216" mass="23951">MADSFPEIVTGQTDPPPPPLRLRTSSQPKSLCVCHEKLTKSPISAFCLGYMTSALFFTAFFSIIMFFPTRVLQCNVTFFVESISVSPSSSAATWHVDFLVSHPSSRCLVYYDADGVYAKLGGVSNAAVLETSNTRRSRGHTSFSVDLATEGNQTDTPRILDLELKLSATKKQLFVEGDDYGHLYITCQNLVLGYEKIKCHSSFKKLLKLKELNSPF</sequence>
<evidence type="ECO:0000313" key="3">
    <source>
        <dbReference type="EMBL" id="CAF2337910.1"/>
    </source>
</evidence>
<protein>
    <submittedName>
        <fullName evidence="3">(rape) hypothetical protein</fullName>
    </submittedName>
</protein>
<proteinExistence type="predicted"/>
<organism evidence="3">
    <name type="scientific">Brassica napus</name>
    <name type="common">Rape</name>
    <dbReference type="NCBI Taxonomy" id="3708"/>
    <lineage>
        <taxon>Eukaryota</taxon>
        <taxon>Viridiplantae</taxon>
        <taxon>Streptophyta</taxon>
        <taxon>Embryophyta</taxon>
        <taxon>Tracheophyta</taxon>
        <taxon>Spermatophyta</taxon>
        <taxon>Magnoliopsida</taxon>
        <taxon>eudicotyledons</taxon>
        <taxon>Gunneridae</taxon>
        <taxon>Pentapetalae</taxon>
        <taxon>rosids</taxon>
        <taxon>malvids</taxon>
        <taxon>Brassicales</taxon>
        <taxon>Brassicaceae</taxon>
        <taxon>Brassiceae</taxon>
        <taxon>Brassica</taxon>
    </lineage>
</organism>
<dbReference type="Proteomes" id="UP001295469">
    <property type="component" value="Chromosome A10"/>
</dbReference>
<evidence type="ECO:0000256" key="1">
    <source>
        <dbReference type="SAM" id="MobiDB-lite"/>
    </source>
</evidence>
<evidence type="ECO:0000256" key="2">
    <source>
        <dbReference type="SAM" id="Phobius"/>
    </source>
</evidence>